<sequence>MDFEKHLRDELQRKAAVMEPSRNLQKRVGNSFAAHYQVSKKGRRSMKKRLLIACIAIAVLIPTGTFAGTTLIDKIIGTPQEAKRDMGMGKDGYKGTMERVEIAKKLFTKEEFEKYVALLKESYHFYKKVSVMENGERKYTSTEHLSPEEKKRDSEVIVELQKYEEKLDAHFTYTFEQAEKITDFPIKHPTYIPQGHHLVWEEAKADATTGKPRPLITMRYEDSNVEKGPTKSEADLGFRLYQFGVFDEQRDYGVEKPFDQVTEKEPSLYKDIKTYTLKGYNITFGEYKGLNVRGMKLVVPARKGRSSYQVYINESKLSKQELEKILLSVVE</sequence>
<dbReference type="EMBL" id="NUWN01000004">
    <property type="protein sequence ID" value="PFK47701.1"/>
    <property type="molecule type" value="Genomic_DNA"/>
</dbReference>
<evidence type="ECO:0008006" key="4">
    <source>
        <dbReference type="Google" id="ProtNLM"/>
    </source>
</evidence>
<keyword evidence="1" id="KW-0472">Membrane</keyword>
<accession>A0A2B0MST0</accession>
<dbReference type="InterPro" id="IPR038267">
    <property type="entry name" value="ECF_sigma_eff"/>
</dbReference>
<organism evidence="2 3">
    <name type="scientific">Bacillus cereus</name>
    <dbReference type="NCBI Taxonomy" id="1396"/>
    <lineage>
        <taxon>Bacteria</taxon>
        <taxon>Bacillati</taxon>
        <taxon>Bacillota</taxon>
        <taxon>Bacilli</taxon>
        <taxon>Bacillales</taxon>
        <taxon>Bacillaceae</taxon>
        <taxon>Bacillus</taxon>
        <taxon>Bacillus cereus group</taxon>
    </lineage>
</organism>
<proteinExistence type="predicted"/>
<keyword evidence="1" id="KW-1133">Transmembrane helix</keyword>
<reference evidence="2 3" key="1">
    <citation type="submission" date="2017-09" db="EMBL/GenBank/DDBJ databases">
        <title>Large-scale bioinformatics analysis of Bacillus genomes uncovers conserved roles of natural products in bacterial physiology.</title>
        <authorList>
            <consortium name="Agbiome Team Llc"/>
            <person name="Bleich R.M."/>
            <person name="Grubbs K.J."/>
            <person name="Santa Maria K.C."/>
            <person name="Allen S.E."/>
            <person name="Farag S."/>
            <person name="Shank E.A."/>
            <person name="Bowers A."/>
        </authorList>
    </citation>
    <scope>NUCLEOTIDE SEQUENCE [LARGE SCALE GENOMIC DNA]</scope>
    <source>
        <strain evidence="2 3">AFS083043</strain>
    </source>
</reference>
<evidence type="ECO:0000256" key="1">
    <source>
        <dbReference type="SAM" id="Phobius"/>
    </source>
</evidence>
<evidence type="ECO:0000313" key="2">
    <source>
        <dbReference type="EMBL" id="PFK47701.1"/>
    </source>
</evidence>
<dbReference type="RefSeq" id="WP_098489271.1">
    <property type="nucleotide sequence ID" value="NZ_NUWN01000004.1"/>
</dbReference>
<dbReference type="Proteomes" id="UP000242656">
    <property type="component" value="Unassembled WGS sequence"/>
</dbReference>
<dbReference type="Gene3D" id="1.10.3950.10">
    <property type="entry name" value="putative ecf-type sigma factor negative effector from bacillus cereus"/>
    <property type="match status" value="1"/>
</dbReference>
<comment type="caution">
    <text evidence="2">The sequence shown here is derived from an EMBL/GenBank/DDBJ whole genome shotgun (WGS) entry which is preliminary data.</text>
</comment>
<feature type="transmembrane region" description="Helical" evidence="1">
    <location>
        <begin position="50"/>
        <end position="72"/>
    </location>
</feature>
<gene>
    <name evidence="2" type="ORF">COI93_00990</name>
</gene>
<evidence type="ECO:0000313" key="3">
    <source>
        <dbReference type="Proteomes" id="UP000242656"/>
    </source>
</evidence>
<keyword evidence="1" id="KW-0812">Transmembrane</keyword>
<dbReference type="AlphaFoldDB" id="A0A2B0MST0"/>
<protein>
    <recommendedName>
        <fullName evidence="4">Anti-sigma factor</fullName>
    </recommendedName>
</protein>
<name>A0A2B0MST0_BACCE</name>